<keyword evidence="5" id="KW-0472">Membrane</keyword>
<keyword evidence="9" id="KW-0675">Receptor</keyword>
<dbReference type="Gene3D" id="2.170.130.10">
    <property type="entry name" value="TonB-dependent receptor, plug domain"/>
    <property type="match status" value="1"/>
</dbReference>
<dbReference type="EMBL" id="JAIVFP010000001">
    <property type="protein sequence ID" value="MCI4682469.1"/>
    <property type="molecule type" value="Genomic_DNA"/>
</dbReference>
<dbReference type="Gene3D" id="2.40.170.20">
    <property type="entry name" value="TonB-dependent receptor, beta-barrel domain"/>
    <property type="match status" value="1"/>
</dbReference>
<evidence type="ECO:0000256" key="2">
    <source>
        <dbReference type="ARBA" id="ARBA00022448"/>
    </source>
</evidence>
<dbReference type="RefSeq" id="WP_243066478.1">
    <property type="nucleotide sequence ID" value="NZ_JAIVFK010000020.1"/>
</dbReference>
<evidence type="ECO:0000256" key="7">
    <source>
        <dbReference type="SAM" id="SignalP"/>
    </source>
</evidence>
<evidence type="ECO:0000256" key="3">
    <source>
        <dbReference type="ARBA" id="ARBA00022452"/>
    </source>
</evidence>
<accession>A0ABS9Z462</accession>
<evidence type="ECO:0000313" key="9">
    <source>
        <dbReference type="EMBL" id="MCI4682469.1"/>
    </source>
</evidence>
<evidence type="ECO:0000256" key="5">
    <source>
        <dbReference type="ARBA" id="ARBA00023136"/>
    </source>
</evidence>
<reference evidence="9" key="1">
    <citation type="journal article" date="2022" name="ISME J.">
        <title>Identification of active gaseous-alkane degraders at natural gas seeps.</title>
        <authorList>
            <person name="Farhan Ul Haque M."/>
            <person name="Hernandez M."/>
            <person name="Crombie A.T."/>
            <person name="Murrell J.C."/>
        </authorList>
    </citation>
    <scope>NUCLEOTIDE SEQUENCE</scope>
    <source>
        <strain evidence="9">PC2</strain>
    </source>
</reference>
<evidence type="ECO:0000256" key="6">
    <source>
        <dbReference type="ARBA" id="ARBA00023237"/>
    </source>
</evidence>
<comment type="caution">
    <text evidence="9">The sequence shown here is derived from an EMBL/GenBank/DDBJ whole genome shotgun (WGS) entry which is preliminary data.</text>
</comment>
<name>A0ABS9Z462_9HYPH</name>
<dbReference type="InterPro" id="IPR039426">
    <property type="entry name" value="TonB-dep_rcpt-like"/>
</dbReference>
<evidence type="ECO:0000313" key="10">
    <source>
        <dbReference type="Proteomes" id="UP001139104"/>
    </source>
</evidence>
<protein>
    <submittedName>
        <fullName evidence="9">TonB-dependent receptor plug domain-containing protein</fullName>
    </submittedName>
</protein>
<feature type="domain" description="TonB-dependent receptor plug" evidence="8">
    <location>
        <begin position="54"/>
        <end position="154"/>
    </location>
</feature>
<dbReference type="InterPro" id="IPR037066">
    <property type="entry name" value="Plug_dom_sf"/>
</dbReference>
<comment type="subcellular location">
    <subcellularLocation>
        <location evidence="1">Cell outer membrane</location>
        <topology evidence="1">Multi-pass membrane protein</topology>
    </subcellularLocation>
</comment>
<keyword evidence="6" id="KW-0998">Cell outer membrane</keyword>
<sequence>MSRFASCLVAGVCLLPVAARAQQAAALPPIDVSADRFSRPADDASIVTRRNLDASIVTRQDIAPMSPRTSDSARLLDNTPGVSLYGAGAVSSLPVIHGLEDERNNVVLGGVPVTAGCANHMNPPLSYIDPAAIGEVEVLTVNVPVSKGGDSIGGSILVTPRPPVFATPAGAKGSAPVFAPFGRGVVASGSVSTNFRSNGGGIGVSGHINMATEHFSLQYDGAWSKSGDYHAGGGDRLVRSTLYEATNHAATLAYANDGQTLAFRYAYQWIPYQGFPNQWMDMMGNNANTYDLSYKGAFGWGAFEANAFYHLTQHYMNFLADKNGGVDATPANGMPMYVNDQDYGYNLKATINLGATDLLRVGNELHMQTLNEWWPPVGMKGKFMPGMMCCSTFVNINDGQRNVLGTYVEWEKRWGQGWSSLVGLRNDMVWMNAGDVQGYSMMYAAQAAAFNARDHARTFADFDATAVLRYNPDDTSQYEFGYTRKTRAPSIYELYTWSTNGMAARMIGWFGDGNGYYGNLNLNPEVANTIALTGQWSDPTRKIWQVKLGPYYTYVQDYIDVDYRGQIAVANAVGAKSMVNLLQFANHDAELYGFDLAGRALIAQTADYGDFSISGVIGYVRGWRVDNGASLYHIMPVNGKVTLENTIALWGGRLTTALELQAAAAKTEVEIVRLEPTTPAYGVVNLRASWEYRNLRFDLGVENIANVLYYNPLGGIDIADWRAGADSNLHSPVAAQGRNIYGAVTARF</sequence>
<feature type="signal peptide" evidence="7">
    <location>
        <begin position="1"/>
        <end position="21"/>
    </location>
</feature>
<dbReference type="Proteomes" id="UP001139104">
    <property type="component" value="Unassembled WGS sequence"/>
</dbReference>
<keyword evidence="4" id="KW-0812">Transmembrane</keyword>
<keyword evidence="3" id="KW-1134">Transmembrane beta strand</keyword>
<keyword evidence="7" id="KW-0732">Signal</keyword>
<organism evidence="9 10">
    <name type="scientific">Candidatus Rhodoblastus alkanivorans</name>
    <dbReference type="NCBI Taxonomy" id="2954117"/>
    <lineage>
        <taxon>Bacteria</taxon>
        <taxon>Pseudomonadati</taxon>
        <taxon>Pseudomonadota</taxon>
        <taxon>Alphaproteobacteria</taxon>
        <taxon>Hyphomicrobiales</taxon>
        <taxon>Rhodoblastaceae</taxon>
        <taxon>Rhodoblastus</taxon>
    </lineage>
</organism>
<keyword evidence="10" id="KW-1185">Reference proteome</keyword>
<evidence type="ECO:0000256" key="1">
    <source>
        <dbReference type="ARBA" id="ARBA00004571"/>
    </source>
</evidence>
<dbReference type="PANTHER" id="PTHR30069:SF49">
    <property type="entry name" value="OUTER MEMBRANE PROTEIN C"/>
    <property type="match status" value="1"/>
</dbReference>
<feature type="chain" id="PRO_5047096209" evidence="7">
    <location>
        <begin position="22"/>
        <end position="748"/>
    </location>
</feature>
<proteinExistence type="predicted"/>
<gene>
    <name evidence="9" type="ORF">K2U94_06800</name>
</gene>
<dbReference type="PANTHER" id="PTHR30069">
    <property type="entry name" value="TONB-DEPENDENT OUTER MEMBRANE RECEPTOR"/>
    <property type="match status" value="1"/>
</dbReference>
<keyword evidence="2" id="KW-0813">Transport</keyword>
<dbReference type="InterPro" id="IPR036942">
    <property type="entry name" value="Beta-barrel_TonB_sf"/>
</dbReference>
<dbReference type="SUPFAM" id="SSF56935">
    <property type="entry name" value="Porins"/>
    <property type="match status" value="1"/>
</dbReference>
<dbReference type="InterPro" id="IPR012910">
    <property type="entry name" value="Plug_dom"/>
</dbReference>
<dbReference type="Pfam" id="PF07715">
    <property type="entry name" value="Plug"/>
    <property type="match status" value="1"/>
</dbReference>
<evidence type="ECO:0000256" key="4">
    <source>
        <dbReference type="ARBA" id="ARBA00022692"/>
    </source>
</evidence>
<evidence type="ECO:0000259" key="8">
    <source>
        <dbReference type="Pfam" id="PF07715"/>
    </source>
</evidence>